<protein>
    <recommendedName>
        <fullName evidence="1">HEPN AbiU2-like domain-containing protein</fullName>
    </recommendedName>
</protein>
<organism evidence="2 3">
    <name type="scientific">Flagellimonas nanhaiensis</name>
    <dbReference type="NCBI Taxonomy" id="2292706"/>
    <lineage>
        <taxon>Bacteria</taxon>
        <taxon>Pseudomonadati</taxon>
        <taxon>Bacteroidota</taxon>
        <taxon>Flavobacteriia</taxon>
        <taxon>Flavobacteriales</taxon>
        <taxon>Flavobacteriaceae</taxon>
        <taxon>Flagellimonas</taxon>
    </lineage>
</organism>
<comment type="caution">
    <text evidence="2">The sequence shown here is derived from an EMBL/GenBank/DDBJ whole genome shotgun (WGS) entry which is preliminary data.</text>
</comment>
<dbReference type="Pfam" id="PF18734">
    <property type="entry name" value="HEPN_AbiU2"/>
    <property type="match status" value="1"/>
</dbReference>
<dbReference type="RefSeq" id="WP_116185384.1">
    <property type="nucleotide sequence ID" value="NZ_QTJX01000004.1"/>
</dbReference>
<dbReference type="Proteomes" id="UP000261828">
    <property type="component" value="Unassembled WGS sequence"/>
</dbReference>
<reference evidence="2 3" key="1">
    <citation type="submission" date="2018-08" db="EMBL/GenBank/DDBJ databases">
        <title>Muricauda nanhaiensis sp. nov., isolated from seawater of the South China Sea.</title>
        <authorList>
            <person name="Dang Y."/>
        </authorList>
    </citation>
    <scope>NUCLEOTIDE SEQUENCE [LARGE SCALE GENOMIC DNA]</scope>
    <source>
        <strain evidence="2 3">SM1704</strain>
    </source>
</reference>
<keyword evidence="3" id="KW-1185">Reference proteome</keyword>
<gene>
    <name evidence="2" type="ORF">DX873_15370</name>
</gene>
<dbReference type="EMBL" id="QTJX01000004">
    <property type="protein sequence ID" value="RDY58382.1"/>
    <property type="molecule type" value="Genomic_DNA"/>
</dbReference>
<evidence type="ECO:0000313" key="3">
    <source>
        <dbReference type="Proteomes" id="UP000261828"/>
    </source>
</evidence>
<dbReference type="AlphaFoldDB" id="A0A371JML1"/>
<accession>A0A371JML1</accession>
<evidence type="ECO:0000259" key="1">
    <source>
        <dbReference type="Pfam" id="PF18734"/>
    </source>
</evidence>
<proteinExistence type="predicted"/>
<sequence>MPSKNELKESILPIWKVVTLAKKCFRYAFYLHKPDTEIELEFLERSREFTFIRHILWRNTVIELSKLFSSSPKRDKYNIFHFINKLKKDQYFGTFEIDPSKIKTWEEQLEMNSSTINIILELRDKVYAHTDNEKAKSNLDTPTFEQTEKLLNIVEGVIQEIYATVFDGYAEMESPTVKETPEKIIKILAKEKKNRIDAIHKGLKSKTTK</sequence>
<feature type="domain" description="HEPN AbiU2-like" evidence="1">
    <location>
        <begin position="25"/>
        <end position="167"/>
    </location>
</feature>
<dbReference type="OrthoDB" id="1425245at2"/>
<name>A0A371JML1_9FLAO</name>
<dbReference type="InterPro" id="IPR040704">
    <property type="entry name" value="HEPN_AbiU2"/>
</dbReference>
<evidence type="ECO:0000313" key="2">
    <source>
        <dbReference type="EMBL" id="RDY58382.1"/>
    </source>
</evidence>